<reference evidence="1 2" key="1">
    <citation type="submission" date="2021-06" db="EMBL/GenBank/DDBJ databases">
        <title>Caerostris darwini draft genome.</title>
        <authorList>
            <person name="Kono N."/>
            <person name="Arakawa K."/>
        </authorList>
    </citation>
    <scope>NUCLEOTIDE SEQUENCE [LARGE SCALE GENOMIC DNA]</scope>
</reference>
<name>A0AAV4N4F4_9ARAC</name>
<dbReference type="Proteomes" id="UP001054837">
    <property type="component" value="Unassembled WGS sequence"/>
</dbReference>
<dbReference type="EMBL" id="BPLQ01001196">
    <property type="protein sequence ID" value="GIX79558.1"/>
    <property type="molecule type" value="Genomic_DNA"/>
</dbReference>
<evidence type="ECO:0000313" key="2">
    <source>
        <dbReference type="Proteomes" id="UP001054837"/>
    </source>
</evidence>
<proteinExistence type="predicted"/>
<protein>
    <submittedName>
        <fullName evidence="1">Uncharacterized protein</fullName>
    </submittedName>
</protein>
<comment type="caution">
    <text evidence="1">The sequence shown here is derived from an EMBL/GenBank/DDBJ whole genome shotgun (WGS) entry which is preliminary data.</text>
</comment>
<keyword evidence="2" id="KW-1185">Reference proteome</keyword>
<sequence length="124" mass="13894">MTRISKTYVFSTEILFLVKVLQVSIKIFLSTSLKTIDKARKSLNQCVHPANEGNKSILLTRFQLLRGGPEHHEKRLWPLSGIVQRDGSLNFLSTLTSSLENCSPMLHTKKGAKSVGRDQSMPRG</sequence>
<dbReference type="AlphaFoldDB" id="A0AAV4N4F4"/>
<gene>
    <name evidence="1" type="ORF">CDAR_482481</name>
</gene>
<organism evidence="1 2">
    <name type="scientific">Caerostris darwini</name>
    <dbReference type="NCBI Taxonomy" id="1538125"/>
    <lineage>
        <taxon>Eukaryota</taxon>
        <taxon>Metazoa</taxon>
        <taxon>Ecdysozoa</taxon>
        <taxon>Arthropoda</taxon>
        <taxon>Chelicerata</taxon>
        <taxon>Arachnida</taxon>
        <taxon>Araneae</taxon>
        <taxon>Araneomorphae</taxon>
        <taxon>Entelegynae</taxon>
        <taxon>Araneoidea</taxon>
        <taxon>Araneidae</taxon>
        <taxon>Caerostris</taxon>
    </lineage>
</organism>
<accession>A0AAV4N4F4</accession>
<evidence type="ECO:0000313" key="1">
    <source>
        <dbReference type="EMBL" id="GIX79558.1"/>
    </source>
</evidence>